<reference evidence="1 2" key="1">
    <citation type="submission" date="2019-06" db="EMBL/GenBank/DDBJ databases">
        <title>Sequencing the genomes of 1000 actinobacteria strains.</title>
        <authorList>
            <person name="Klenk H.-P."/>
        </authorList>
    </citation>
    <scope>NUCLEOTIDE SEQUENCE [LARGE SCALE GENOMIC DNA]</scope>
    <source>
        <strain evidence="1 2">DSM 102200</strain>
    </source>
</reference>
<comment type="caution">
    <text evidence="1">The sequence shown here is derived from an EMBL/GenBank/DDBJ whole genome shotgun (WGS) entry which is preliminary data.</text>
</comment>
<keyword evidence="2" id="KW-1185">Reference proteome</keyword>
<proteinExistence type="predicted"/>
<gene>
    <name evidence="1" type="ORF">FB559_2378</name>
</gene>
<dbReference type="EMBL" id="VFOZ01000001">
    <property type="protein sequence ID" value="TQL96825.1"/>
    <property type="molecule type" value="Genomic_DNA"/>
</dbReference>
<name>A0A543CIA5_9ACTN</name>
<dbReference type="Proteomes" id="UP000316096">
    <property type="component" value="Unassembled WGS sequence"/>
</dbReference>
<protein>
    <submittedName>
        <fullName evidence="1">Uncharacterized protein</fullName>
    </submittedName>
</protein>
<sequence length="39" mass="4330">MITSNLDELQRLPEESVAEDRTPCIPAAADRVPTWTTVC</sequence>
<evidence type="ECO:0000313" key="2">
    <source>
        <dbReference type="Proteomes" id="UP000316096"/>
    </source>
</evidence>
<accession>A0A543CIA5</accession>
<organism evidence="1 2">
    <name type="scientific">Actinoallomurus bryophytorum</name>
    <dbReference type="NCBI Taxonomy" id="1490222"/>
    <lineage>
        <taxon>Bacteria</taxon>
        <taxon>Bacillati</taxon>
        <taxon>Actinomycetota</taxon>
        <taxon>Actinomycetes</taxon>
        <taxon>Streptosporangiales</taxon>
        <taxon>Thermomonosporaceae</taxon>
        <taxon>Actinoallomurus</taxon>
    </lineage>
</organism>
<dbReference type="AlphaFoldDB" id="A0A543CIA5"/>
<evidence type="ECO:0000313" key="1">
    <source>
        <dbReference type="EMBL" id="TQL96825.1"/>
    </source>
</evidence>